<dbReference type="EMBL" id="JADAQX010000014">
    <property type="protein sequence ID" value="KAF8822924.1"/>
    <property type="molecule type" value="Genomic_DNA"/>
</dbReference>
<keyword evidence="4" id="KW-1185">Reference proteome</keyword>
<sequence length="612" mass="69300">MSSTAIQSTCGFNCYILVSTFMMDDLASLRQAFAAAQQNVVTTVKLSERSCVDILFKLIEQKRISLIKTMNGTEFLTWTQLEGEIMLALSQAGGRINLANLSCELGVSLDFVEMKVEELLKQQKHQLSVVQGDLIRSSYLQNISEEINENLQECGQLFFAELSERYSLPAEYLREKLAARMQTCIHGSLHQQQLTTKIFDNRILACARGSLLAACIPVALEHVATAFRLDMDAVLQASQKLINDSVVAGRIHNFFFFPTSYSEAQQKKIEDFFNDNLFVPYKAVKETFATNPKEYLIQKFPGGLVLQKYFVGEKLAESFLAHMREALRSDSWTDLSYLFPLSFDKTDMNELMQRLIEEYIRCRDSAQLIDIVLFVSNNFIDSMIEELKPIIEEKAANDADNGLDSIFSTAGYSKAITLDQSHTDEIPQNKKTGTKRGKPKKNKRKESPDIAVNVVETQSLMNEINGILSNDTVSAIIGEKWLEFPEASREMLRELLMRDSLKIYQKAFSDARQPNAIKQKSEFSQKAVQLETRFERMQLEMRSLQAFGISSANTELPSYPLSVYLLNKLSVEILDPLLAFLFHDIKGIHQHVSRAVIVSCSDLCGDRNANYN</sequence>
<dbReference type="InterPro" id="IPR018611">
    <property type="entry name" value="Ufl1"/>
</dbReference>
<feature type="domain" description="E3 UFM1-protein ligase 1-like N-terminal" evidence="2">
    <location>
        <begin position="25"/>
        <end position="296"/>
    </location>
</feature>
<reference evidence="3 4" key="1">
    <citation type="journal article" date="2020" name="bioRxiv">
        <title>Metabolic contributions of an alphaproteobacterial endosymbiont in the apicomplexan Cardiosporidium cionae.</title>
        <authorList>
            <person name="Hunter E.S."/>
            <person name="Paight C.J."/>
            <person name="Lane C.E."/>
        </authorList>
    </citation>
    <scope>NUCLEOTIDE SEQUENCE [LARGE SCALE GENOMIC DNA]</scope>
    <source>
        <strain evidence="3">ESH_2018</strain>
    </source>
</reference>
<dbReference type="Pfam" id="PF09743">
    <property type="entry name" value="E3_UFM1_ligase"/>
    <property type="match status" value="1"/>
</dbReference>
<feature type="compositionally biased region" description="Basic residues" evidence="1">
    <location>
        <begin position="432"/>
        <end position="444"/>
    </location>
</feature>
<evidence type="ECO:0000259" key="2">
    <source>
        <dbReference type="Pfam" id="PF09743"/>
    </source>
</evidence>
<dbReference type="Proteomes" id="UP000823046">
    <property type="component" value="Unassembled WGS sequence"/>
</dbReference>
<dbReference type="InterPro" id="IPR056579">
    <property type="entry name" value="Ufl1_N"/>
</dbReference>
<evidence type="ECO:0000256" key="1">
    <source>
        <dbReference type="SAM" id="MobiDB-lite"/>
    </source>
</evidence>
<protein>
    <recommendedName>
        <fullName evidence="2">E3 UFM1-protein ligase 1-like N-terminal domain-containing protein</fullName>
    </recommendedName>
</protein>
<feature type="region of interest" description="Disordered" evidence="1">
    <location>
        <begin position="418"/>
        <end position="447"/>
    </location>
</feature>
<organism evidence="3 4">
    <name type="scientific">Cardiosporidium cionae</name>
    <dbReference type="NCBI Taxonomy" id="476202"/>
    <lineage>
        <taxon>Eukaryota</taxon>
        <taxon>Sar</taxon>
        <taxon>Alveolata</taxon>
        <taxon>Apicomplexa</taxon>
        <taxon>Aconoidasida</taxon>
        <taxon>Nephromycida</taxon>
        <taxon>Cardiosporidium</taxon>
    </lineage>
</organism>
<comment type="caution">
    <text evidence="3">The sequence shown here is derived from an EMBL/GenBank/DDBJ whole genome shotgun (WGS) entry which is preliminary data.</text>
</comment>
<proteinExistence type="predicted"/>
<gene>
    <name evidence="3" type="ORF">IE077_002064</name>
</gene>
<evidence type="ECO:0000313" key="3">
    <source>
        <dbReference type="EMBL" id="KAF8822924.1"/>
    </source>
</evidence>
<name>A0ABQ7JG16_9APIC</name>
<evidence type="ECO:0000313" key="4">
    <source>
        <dbReference type="Proteomes" id="UP000823046"/>
    </source>
</evidence>
<dbReference type="PANTHER" id="PTHR31057">
    <property type="entry name" value="E3 UFM1-PROTEIN LIGASE 1"/>
    <property type="match status" value="1"/>
</dbReference>
<accession>A0ABQ7JG16</accession>
<dbReference type="PANTHER" id="PTHR31057:SF0">
    <property type="entry name" value="E3 UFM1-PROTEIN LIGASE 1"/>
    <property type="match status" value="1"/>
</dbReference>